<keyword evidence="3" id="KW-1185">Reference proteome</keyword>
<organism evidence="2 3">
    <name type="scientific">Lipomyces starkeyi NRRL Y-11557</name>
    <dbReference type="NCBI Taxonomy" id="675824"/>
    <lineage>
        <taxon>Eukaryota</taxon>
        <taxon>Fungi</taxon>
        <taxon>Dikarya</taxon>
        <taxon>Ascomycota</taxon>
        <taxon>Saccharomycotina</taxon>
        <taxon>Lipomycetes</taxon>
        <taxon>Lipomycetales</taxon>
        <taxon>Lipomycetaceae</taxon>
        <taxon>Lipomyces</taxon>
    </lineage>
</organism>
<dbReference type="STRING" id="675824.A0A1E3Q5P3"/>
<comment type="similarity">
    <text evidence="1">Belongs to the MYG1 family.</text>
</comment>
<dbReference type="EMBL" id="KV454294">
    <property type="protein sequence ID" value="ODQ73025.1"/>
    <property type="molecule type" value="Genomic_DNA"/>
</dbReference>
<sequence length="336" mass="37603">MTIDQTSPHTKRQKTEMKIGTHSGTFHADEALAVFMLKLLPKYKDSAVVRSRTPDVLEACDVIVDVQGQYDGVKHFDHHQRDFSETFSPSFKTKLSSAGLIYKHFGKEVISSQLDMKHDDSKLGILYEKIYSAMIEAIDGNDNGQSAYPDDIEPAYSTSSITLPGMVAALNPAWNETYDDAYLDSQFEKASKLMGGVFVDLVKYYANAWLPARDLVKAAIENSKQYDDEGRIVVFDQFVTWKGHLFELEEELKIKGQIYYVIYSDGKGWRVQAVPVDPHSFKSRKPLPEPWRGVRDQALSDLTGIEGGVFIHASGFIGGNQTRAGALLMAQKALTF</sequence>
<proteinExistence type="inferred from homology"/>
<evidence type="ECO:0000256" key="1">
    <source>
        <dbReference type="ARBA" id="ARBA00010105"/>
    </source>
</evidence>
<evidence type="ECO:0000313" key="2">
    <source>
        <dbReference type="EMBL" id="ODQ73025.1"/>
    </source>
</evidence>
<dbReference type="OrthoDB" id="10265310at2759"/>
<evidence type="ECO:0000313" key="3">
    <source>
        <dbReference type="Proteomes" id="UP000094385"/>
    </source>
</evidence>
<evidence type="ECO:0008006" key="4">
    <source>
        <dbReference type="Google" id="ProtNLM"/>
    </source>
</evidence>
<name>A0A1E3Q5P3_LIPST</name>
<protein>
    <recommendedName>
        <fullName evidence="4">Metal-dependent protein hydrolase</fullName>
    </recommendedName>
</protein>
<dbReference type="PANTHER" id="PTHR11215">
    <property type="entry name" value="METAL DEPENDENT HYDROLASE - RELATED"/>
    <property type="match status" value="1"/>
</dbReference>
<dbReference type="InterPro" id="IPR003226">
    <property type="entry name" value="MYG1_exonuclease"/>
</dbReference>
<reference evidence="2 3" key="1">
    <citation type="journal article" date="2016" name="Proc. Natl. Acad. Sci. U.S.A.">
        <title>Comparative genomics of biotechnologically important yeasts.</title>
        <authorList>
            <person name="Riley R."/>
            <person name="Haridas S."/>
            <person name="Wolfe K.H."/>
            <person name="Lopes M.R."/>
            <person name="Hittinger C.T."/>
            <person name="Goeker M."/>
            <person name="Salamov A.A."/>
            <person name="Wisecaver J.H."/>
            <person name="Long T.M."/>
            <person name="Calvey C.H."/>
            <person name="Aerts A.L."/>
            <person name="Barry K.W."/>
            <person name="Choi C."/>
            <person name="Clum A."/>
            <person name="Coughlan A.Y."/>
            <person name="Deshpande S."/>
            <person name="Douglass A.P."/>
            <person name="Hanson S.J."/>
            <person name="Klenk H.-P."/>
            <person name="LaButti K.M."/>
            <person name="Lapidus A."/>
            <person name="Lindquist E.A."/>
            <person name="Lipzen A.M."/>
            <person name="Meier-Kolthoff J.P."/>
            <person name="Ohm R.A."/>
            <person name="Otillar R.P."/>
            <person name="Pangilinan J.L."/>
            <person name="Peng Y."/>
            <person name="Rokas A."/>
            <person name="Rosa C.A."/>
            <person name="Scheuner C."/>
            <person name="Sibirny A.A."/>
            <person name="Slot J.C."/>
            <person name="Stielow J.B."/>
            <person name="Sun H."/>
            <person name="Kurtzman C.P."/>
            <person name="Blackwell M."/>
            <person name="Grigoriev I.V."/>
            <person name="Jeffries T.W."/>
        </authorList>
    </citation>
    <scope>NUCLEOTIDE SEQUENCE [LARGE SCALE GENOMIC DNA]</scope>
    <source>
        <strain evidence="2 3">NRRL Y-11557</strain>
    </source>
</reference>
<dbReference type="Pfam" id="PF03690">
    <property type="entry name" value="MYG1_exonuc"/>
    <property type="match status" value="1"/>
</dbReference>
<dbReference type="Proteomes" id="UP000094385">
    <property type="component" value="Unassembled WGS sequence"/>
</dbReference>
<dbReference type="AlphaFoldDB" id="A0A1E3Q5P3"/>
<gene>
    <name evidence="2" type="ORF">LIPSTDRAFT_104646</name>
</gene>
<dbReference type="GO" id="GO:0000785">
    <property type="term" value="C:chromatin"/>
    <property type="evidence" value="ECO:0007669"/>
    <property type="project" value="EnsemblFungi"/>
</dbReference>
<dbReference type="GO" id="GO:1901857">
    <property type="term" value="P:positive regulation of cellular respiration"/>
    <property type="evidence" value="ECO:0007669"/>
    <property type="project" value="EnsemblFungi"/>
</dbReference>
<dbReference type="GO" id="GO:0005737">
    <property type="term" value="C:cytoplasm"/>
    <property type="evidence" value="ECO:0007669"/>
    <property type="project" value="TreeGrafter"/>
</dbReference>
<dbReference type="PANTHER" id="PTHR11215:SF1">
    <property type="entry name" value="MYG1 EXONUCLEASE"/>
    <property type="match status" value="1"/>
</dbReference>
<dbReference type="GO" id="GO:0005634">
    <property type="term" value="C:nucleus"/>
    <property type="evidence" value="ECO:0007669"/>
    <property type="project" value="EnsemblFungi"/>
</dbReference>
<accession>A0A1E3Q5P3</accession>